<dbReference type="InterPro" id="IPR017871">
    <property type="entry name" value="ABC_transporter-like_CS"/>
</dbReference>
<dbReference type="InterPro" id="IPR003593">
    <property type="entry name" value="AAA+_ATPase"/>
</dbReference>
<evidence type="ECO:0000259" key="4">
    <source>
        <dbReference type="PROSITE" id="PS50893"/>
    </source>
</evidence>
<evidence type="ECO:0000256" key="1">
    <source>
        <dbReference type="ARBA" id="ARBA00022448"/>
    </source>
</evidence>
<accession>A0ABN2U3K6</accession>
<evidence type="ECO:0000313" key="6">
    <source>
        <dbReference type="Proteomes" id="UP001500751"/>
    </source>
</evidence>
<dbReference type="InterPro" id="IPR027417">
    <property type="entry name" value="P-loop_NTPase"/>
</dbReference>
<proteinExistence type="predicted"/>
<sequence length="211" mass="23014">MVTLAGVGKQYNRERPVLADVDVTVRAGEVVAVVGGNGSGKSTLLRIMAGITLPSQGILTDVPESIGYVPERFSANTRMSAHSYLRHMGRIRGLTTRQATARADELLERLRLEPGPDFAIRDLSKGNAQKVALAQSLMTRPELLILDEPWSGLDSSAHTTLSAIIAETAEAGSAVVFTDHRESVSRVETSQRYEIEGGRVRKSLRRRQGHR</sequence>
<dbReference type="Gene3D" id="3.40.50.300">
    <property type="entry name" value="P-loop containing nucleotide triphosphate hydrolases"/>
    <property type="match status" value="1"/>
</dbReference>
<comment type="caution">
    <text evidence="5">The sequence shown here is derived from an EMBL/GenBank/DDBJ whole genome shotgun (WGS) entry which is preliminary data.</text>
</comment>
<gene>
    <name evidence="5" type="ORF">GCM10009839_28590</name>
</gene>
<keyword evidence="3" id="KW-0067">ATP-binding</keyword>
<dbReference type="Pfam" id="PF00005">
    <property type="entry name" value="ABC_tran"/>
    <property type="match status" value="1"/>
</dbReference>
<evidence type="ECO:0000256" key="2">
    <source>
        <dbReference type="ARBA" id="ARBA00022741"/>
    </source>
</evidence>
<dbReference type="Proteomes" id="UP001500751">
    <property type="component" value="Unassembled WGS sequence"/>
</dbReference>
<dbReference type="PROSITE" id="PS00211">
    <property type="entry name" value="ABC_TRANSPORTER_1"/>
    <property type="match status" value="1"/>
</dbReference>
<dbReference type="PANTHER" id="PTHR42939">
    <property type="entry name" value="ABC TRANSPORTER ATP-BINDING PROTEIN ALBC-RELATED"/>
    <property type="match status" value="1"/>
</dbReference>
<dbReference type="RefSeq" id="WP_344666053.1">
    <property type="nucleotide sequence ID" value="NZ_BAAAQN010000013.1"/>
</dbReference>
<name>A0ABN2U3K6_9ACTN</name>
<protein>
    <recommendedName>
        <fullName evidence="4">ABC transporter domain-containing protein</fullName>
    </recommendedName>
</protein>
<dbReference type="PANTHER" id="PTHR42939:SF1">
    <property type="entry name" value="ABC TRANSPORTER ATP-BINDING PROTEIN ALBC-RELATED"/>
    <property type="match status" value="1"/>
</dbReference>
<keyword evidence="6" id="KW-1185">Reference proteome</keyword>
<dbReference type="SUPFAM" id="SSF52540">
    <property type="entry name" value="P-loop containing nucleoside triphosphate hydrolases"/>
    <property type="match status" value="1"/>
</dbReference>
<dbReference type="SMART" id="SM00382">
    <property type="entry name" value="AAA"/>
    <property type="match status" value="1"/>
</dbReference>
<dbReference type="EMBL" id="BAAAQN010000013">
    <property type="protein sequence ID" value="GAA2027894.1"/>
    <property type="molecule type" value="Genomic_DNA"/>
</dbReference>
<evidence type="ECO:0000313" key="5">
    <source>
        <dbReference type="EMBL" id="GAA2027894.1"/>
    </source>
</evidence>
<keyword evidence="1" id="KW-0813">Transport</keyword>
<organism evidence="5 6">
    <name type="scientific">Catenulispora yoronensis</name>
    <dbReference type="NCBI Taxonomy" id="450799"/>
    <lineage>
        <taxon>Bacteria</taxon>
        <taxon>Bacillati</taxon>
        <taxon>Actinomycetota</taxon>
        <taxon>Actinomycetes</taxon>
        <taxon>Catenulisporales</taxon>
        <taxon>Catenulisporaceae</taxon>
        <taxon>Catenulispora</taxon>
    </lineage>
</organism>
<keyword evidence="2" id="KW-0547">Nucleotide-binding</keyword>
<reference evidence="5 6" key="1">
    <citation type="journal article" date="2019" name="Int. J. Syst. Evol. Microbiol.">
        <title>The Global Catalogue of Microorganisms (GCM) 10K type strain sequencing project: providing services to taxonomists for standard genome sequencing and annotation.</title>
        <authorList>
            <consortium name="The Broad Institute Genomics Platform"/>
            <consortium name="The Broad Institute Genome Sequencing Center for Infectious Disease"/>
            <person name="Wu L."/>
            <person name="Ma J."/>
        </authorList>
    </citation>
    <scope>NUCLEOTIDE SEQUENCE [LARGE SCALE GENOMIC DNA]</scope>
    <source>
        <strain evidence="5 6">JCM 16014</strain>
    </source>
</reference>
<evidence type="ECO:0000256" key="3">
    <source>
        <dbReference type="ARBA" id="ARBA00022840"/>
    </source>
</evidence>
<dbReference type="InterPro" id="IPR003439">
    <property type="entry name" value="ABC_transporter-like_ATP-bd"/>
</dbReference>
<dbReference type="PROSITE" id="PS50893">
    <property type="entry name" value="ABC_TRANSPORTER_2"/>
    <property type="match status" value="1"/>
</dbReference>
<feature type="domain" description="ABC transporter" evidence="4">
    <location>
        <begin position="2"/>
        <end position="211"/>
    </location>
</feature>
<dbReference type="InterPro" id="IPR051782">
    <property type="entry name" value="ABC_Transporter_VariousFunc"/>
</dbReference>